<feature type="region of interest" description="Disordered" evidence="1">
    <location>
        <begin position="1"/>
        <end position="109"/>
    </location>
</feature>
<dbReference type="AlphaFoldDB" id="L8HAY5"/>
<name>L8HAY5_ACACF</name>
<sequence>MSRSHDGSCSRRARPRPGHPTAAAHPGAGPLREPRAPAQGRGEQRRASGHRDRVPDGARGQQAGDQPLPQGGVRAGGRAPQGHQDQRRSLLRRHHDAPLHVIKSPRPIG</sequence>
<evidence type="ECO:0000313" key="2">
    <source>
        <dbReference type="EMBL" id="ELR21893.1"/>
    </source>
</evidence>
<dbReference type="KEGG" id="acan:ACA1_007810"/>
<reference evidence="2 3" key="1">
    <citation type="journal article" date="2013" name="Genome Biol.">
        <title>Genome of Acanthamoeba castellanii highlights extensive lateral gene transfer and early evolution of tyrosine kinase signaling.</title>
        <authorList>
            <person name="Clarke M."/>
            <person name="Lohan A.J."/>
            <person name="Liu B."/>
            <person name="Lagkouvardos I."/>
            <person name="Roy S."/>
            <person name="Zafar N."/>
            <person name="Bertelli C."/>
            <person name="Schilde C."/>
            <person name="Kianianmomeni A."/>
            <person name="Burglin T.R."/>
            <person name="Frech C."/>
            <person name="Turcotte B."/>
            <person name="Kopec K.O."/>
            <person name="Synnott J.M."/>
            <person name="Choo C."/>
            <person name="Paponov I."/>
            <person name="Finkler A."/>
            <person name="Soon Heng Tan C."/>
            <person name="Hutchins A.P."/>
            <person name="Weinmeier T."/>
            <person name="Rattei T."/>
            <person name="Chu J.S."/>
            <person name="Gimenez G."/>
            <person name="Irimia M."/>
            <person name="Rigden D.J."/>
            <person name="Fitzpatrick D.A."/>
            <person name="Lorenzo-Morales J."/>
            <person name="Bateman A."/>
            <person name="Chiu C.H."/>
            <person name="Tang P."/>
            <person name="Hegemann P."/>
            <person name="Fromm H."/>
            <person name="Raoult D."/>
            <person name="Greub G."/>
            <person name="Miranda-Saavedra D."/>
            <person name="Chen N."/>
            <person name="Nash P."/>
            <person name="Ginger M.L."/>
            <person name="Horn M."/>
            <person name="Schaap P."/>
            <person name="Caler L."/>
            <person name="Loftus B."/>
        </authorList>
    </citation>
    <scope>NUCLEOTIDE SEQUENCE [LARGE SCALE GENOMIC DNA]</scope>
    <source>
        <strain evidence="2 3">Neff</strain>
    </source>
</reference>
<feature type="compositionally biased region" description="Basic and acidic residues" evidence="1">
    <location>
        <begin position="42"/>
        <end position="56"/>
    </location>
</feature>
<protein>
    <submittedName>
        <fullName evidence="2">Uncharacterized protein</fullName>
    </submittedName>
</protein>
<organism evidence="2 3">
    <name type="scientific">Acanthamoeba castellanii (strain ATCC 30010 / Neff)</name>
    <dbReference type="NCBI Taxonomy" id="1257118"/>
    <lineage>
        <taxon>Eukaryota</taxon>
        <taxon>Amoebozoa</taxon>
        <taxon>Discosea</taxon>
        <taxon>Longamoebia</taxon>
        <taxon>Centramoebida</taxon>
        <taxon>Acanthamoebidae</taxon>
        <taxon>Acanthamoeba</taxon>
    </lineage>
</organism>
<keyword evidence="3" id="KW-1185">Reference proteome</keyword>
<proteinExistence type="predicted"/>
<dbReference type="Proteomes" id="UP000011083">
    <property type="component" value="Unassembled WGS sequence"/>
</dbReference>
<dbReference type="VEuPathDB" id="AmoebaDB:ACA1_007810"/>
<dbReference type="GeneID" id="14922808"/>
<evidence type="ECO:0000313" key="3">
    <source>
        <dbReference type="Proteomes" id="UP000011083"/>
    </source>
</evidence>
<accession>L8HAY5</accession>
<dbReference type="EMBL" id="KB007895">
    <property type="protein sequence ID" value="ELR21893.1"/>
    <property type="molecule type" value="Genomic_DNA"/>
</dbReference>
<dbReference type="RefSeq" id="XP_004347725.1">
    <property type="nucleotide sequence ID" value="XM_004347675.1"/>
</dbReference>
<feature type="compositionally biased region" description="Low complexity" evidence="1">
    <location>
        <begin position="19"/>
        <end position="30"/>
    </location>
</feature>
<gene>
    <name evidence="2" type="ORF">ACA1_007810</name>
</gene>
<evidence type="ECO:0000256" key="1">
    <source>
        <dbReference type="SAM" id="MobiDB-lite"/>
    </source>
</evidence>